<gene>
    <name evidence="2" type="ORF">A0128_11790</name>
</gene>
<accession>A0A1D7UY25</accession>
<dbReference type="KEGG" id="laj:A0128_11790"/>
<dbReference type="RefSeq" id="WP_069607697.1">
    <property type="nucleotide sequence ID" value="NZ_CP015217.1"/>
</dbReference>
<name>A0A1D7UY25_9LEPT</name>
<reference evidence="2 3" key="1">
    <citation type="submission" date="2016-04" db="EMBL/GenBank/DDBJ databases">
        <title>Complete genome seqeunce of Leptospira alstonii serovar Room22.</title>
        <authorList>
            <person name="Nally J.E."/>
            <person name="Bayles D.O."/>
            <person name="Hurley D."/>
            <person name="Fanning S."/>
            <person name="McMahon B.J."/>
            <person name="Arent Z."/>
        </authorList>
    </citation>
    <scope>NUCLEOTIDE SEQUENCE [LARGE SCALE GENOMIC DNA]</scope>
    <source>
        <strain evidence="2 3">GWTS #1</strain>
    </source>
</reference>
<evidence type="ECO:0008006" key="4">
    <source>
        <dbReference type="Google" id="ProtNLM"/>
    </source>
</evidence>
<feature type="chain" id="PRO_5009100402" description="SH3b domain-containing protein" evidence="1">
    <location>
        <begin position="22"/>
        <end position="297"/>
    </location>
</feature>
<evidence type="ECO:0000313" key="2">
    <source>
        <dbReference type="EMBL" id="AOP34470.1"/>
    </source>
</evidence>
<evidence type="ECO:0000313" key="3">
    <source>
        <dbReference type="Proteomes" id="UP000094197"/>
    </source>
</evidence>
<dbReference type="Proteomes" id="UP000094197">
    <property type="component" value="Chromosome 1"/>
</dbReference>
<dbReference type="AlphaFoldDB" id="A0A1D7UY25"/>
<dbReference type="PROSITE" id="PS51257">
    <property type="entry name" value="PROKAR_LIPOPROTEIN"/>
    <property type="match status" value="1"/>
</dbReference>
<dbReference type="EMBL" id="CP015217">
    <property type="protein sequence ID" value="AOP34470.1"/>
    <property type="molecule type" value="Genomic_DNA"/>
</dbReference>
<dbReference type="OrthoDB" id="331720at2"/>
<keyword evidence="1" id="KW-0732">Signal</keyword>
<feature type="signal peptide" evidence="1">
    <location>
        <begin position="1"/>
        <end position="21"/>
    </location>
</feature>
<sequence>MQIRRITSVLFLILASSISSSCSFFKSDCRKTNSCPVTFMVGFGSGTDLNGEHLAERVPKGARILVLVDYDGEIQNARGKYGSLYTKCLWNGKEVFLSSNDLSYNKKIRVFTKSGILLQEKPDPNSKLIGELSYNTSVRLIDEIEPSHDLRAFIKVTNGILSGWAKRDHFTDGDYDAGFYRKPLKALLENFSLSVKDEENQFNLAWKGIDFQSVECKLRETICFVSMKFGKATYGEPQEAILFEIKSEEKAGPEFLCEIRKIDVIDSFQFIEGDLLSPFAYCERTMNADLELENSFE</sequence>
<organism evidence="2 3">
    <name type="scientific">Leptospira tipperaryensis</name>
    <dbReference type="NCBI Taxonomy" id="2564040"/>
    <lineage>
        <taxon>Bacteria</taxon>
        <taxon>Pseudomonadati</taxon>
        <taxon>Spirochaetota</taxon>
        <taxon>Spirochaetia</taxon>
        <taxon>Leptospirales</taxon>
        <taxon>Leptospiraceae</taxon>
        <taxon>Leptospira</taxon>
    </lineage>
</organism>
<evidence type="ECO:0000256" key="1">
    <source>
        <dbReference type="SAM" id="SignalP"/>
    </source>
</evidence>
<protein>
    <recommendedName>
        <fullName evidence="4">SH3b domain-containing protein</fullName>
    </recommendedName>
</protein>
<keyword evidence="3" id="KW-1185">Reference proteome</keyword>
<proteinExistence type="predicted"/>